<accession>A0A382WRQ3</accession>
<protein>
    <recommendedName>
        <fullName evidence="2">CHAT domain-containing protein</fullName>
    </recommendedName>
</protein>
<gene>
    <name evidence="1" type="ORF">METZ01_LOCUS414381</name>
</gene>
<evidence type="ECO:0000313" key="1">
    <source>
        <dbReference type="EMBL" id="SVD61527.1"/>
    </source>
</evidence>
<dbReference type="EMBL" id="UINC01162011">
    <property type="protein sequence ID" value="SVD61527.1"/>
    <property type="molecule type" value="Genomic_DNA"/>
</dbReference>
<proteinExistence type="predicted"/>
<evidence type="ECO:0008006" key="2">
    <source>
        <dbReference type="Google" id="ProtNLM"/>
    </source>
</evidence>
<name>A0A382WRQ3_9ZZZZ</name>
<reference evidence="1" key="1">
    <citation type="submission" date="2018-05" db="EMBL/GenBank/DDBJ databases">
        <authorList>
            <person name="Lanie J.A."/>
            <person name="Ng W.-L."/>
            <person name="Kazmierczak K.M."/>
            <person name="Andrzejewski T.M."/>
            <person name="Davidsen T.M."/>
            <person name="Wayne K.J."/>
            <person name="Tettelin H."/>
            <person name="Glass J.I."/>
            <person name="Rusch D."/>
            <person name="Podicherti R."/>
            <person name="Tsui H.-C.T."/>
            <person name="Winkler M.E."/>
        </authorList>
    </citation>
    <scope>NUCLEOTIDE SEQUENCE</scope>
</reference>
<feature type="non-terminal residue" evidence="1">
    <location>
        <position position="1"/>
    </location>
</feature>
<dbReference type="AlphaFoldDB" id="A0A382WRQ3"/>
<organism evidence="1">
    <name type="scientific">marine metagenome</name>
    <dbReference type="NCBI Taxonomy" id="408172"/>
    <lineage>
        <taxon>unclassified sequences</taxon>
        <taxon>metagenomes</taxon>
        <taxon>ecological metagenomes</taxon>
    </lineage>
</organism>
<sequence length="206" mass="22812">EGTLYNLATGTRITSETSSFLQRGLHSNHPDNSDILFEEIPDVFSLIYSAPLTEMTDLNCRRRGFDFDSVFLPSFWLHGGHGDTGTLQLQDETSIRTNEIKDYIANTEGTIDMAWLCSCHSVETASGTQMFDPENPKVRAFLGHLGMGDESASVVAFEHMVMGDIMNGHSIGNAVYRARRAMRPGCSSSSYVLLGDPRIILCPKRQ</sequence>